<evidence type="ECO:0008006" key="4">
    <source>
        <dbReference type="Google" id="ProtNLM"/>
    </source>
</evidence>
<dbReference type="OrthoDB" id="2885492at2"/>
<dbReference type="AlphaFoldDB" id="A0A1H0INM4"/>
<feature type="coiled-coil region" evidence="1">
    <location>
        <begin position="114"/>
        <end position="141"/>
    </location>
</feature>
<organism evidence="2 3">
    <name type="scientific">Alkalicoccus daliensis</name>
    <dbReference type="NCBI Taxonomy" id="745820"/>
    <lineage>
        <taxon>Bacteria</taxon>
        <taxon>Bacillati</taxon>
        <taxon>Bacillota</taxon>
        <taxon>Bacilli</taxon>
        <taxon>Bacillales</taxon>
        <taxon>Bacillaceae</taxon>
        <taxon>Alkalicoccus</taxon>
    </lineage>
</organism>
<keyword evidence="3" id="KW-1185">Reference proteome</keyword>
<evidence type="ECO:0000256" key="1">
    <source>
        <dbReference type="SAM" id="Coils"/>
    </source>
</evidence>
<evidence type="ECO:0000313" key="3">
    <source>
        <dbReference type="Proteomes" id="UP000198778"/>
    </source>
</evidence>
<reference evidence="3" key="1">
    <citation type="submission" date="2016-10" db="EMBL/GenBank/DDBJ databases">
        <authorList>
            <person name="Varghese N."/>
            <person name="Submissions S."/>
        </authorList>
    </citation>
    <scope>NUCLEOTIDE SEQUENCE [LARGE SCALE GENOMIC DNA]</scope>
    <source>
        <strain evidence="3">CGMCC 1.10369</strain>
    </source>
</reference>
<gene>
    <name evidence="2" type="ORF">SAMN04488053_11142</name>
</gene>
<name>A0A1H0INM4_9BACI</name>
<accession>A0A1H0INM4</accession>
<evidence type="ECO:0000313" key="2">
    <source>
        <dbReference type="EMBL" id="SDO32988.1"/>
    </source>
</evidence>
<dbReference type="RefSeq" id="WP_090843653.1">
    <property type="nucleotide sequence ID" value="NZ_FNIL01000011.1"/>
</dbReference>
<proteinExistence type="predicted"/>
<dbReference type="EMBL" id="FNIL01000011">
    <property type="protein sequence ID" value="SDO32988.1"/>
    <property type="molecule type" value="Genomic_DNA"/>
</dbReference>
<dbReference type="STRING" id="745820.SAMN04488053_11142"/>
<keyword evidence="1" id="KW-0175">Coiled coil</keyword>
<dbReference type="Proteomes" id="UP000198778">
    <property type="component" value="Unassembled WGS sequence"/>
</dbReference>
<sequence>MKMLFKLIAASVITLQGCNEAGAHEEVTLSLAPEYSGGTLYVSPVVTYEGEEEAVFQFGHSIARIVEIREEDELLFEGEEEDVDVDQQTTMEEDDERTGYTVELDVEPGIYTIKAEAEYHIVTAENELEKYRHELQQKVEVQSER</sequence>
<protein>
    <recommendedName>
        <fullName evidence="4">YtkA-like domain-containing protein</fullName>
    </recommendedName>
</protein>
<dbReference type="PROSITE" id="PS51257">
    <property type="entry name" value="PROKAR_LIPOPROTEIN"/>
    <property type="match status" value="1"/>
</dbReference>